<gene>
    <name evidence="3" type="ORF">J8F10_19550</name>
</gene>
<evidence type="ECO:0000313" key="3">
    <source>
        <dbReference type="EMBL" id="MBP3957448.1"/>
    </source>
</evidence>
<dbReference type="GO" id="GO:0004519">
    <property type="term" value="F:endonuclease activity"/>
    <property type="evidence" value="ECO:0007669"/>
    <property type="project" value="UniProtKB-KW"/>
</dbReference>
<dbReference type="SUPFAM" id="SSF52980">
    <property type="entry name" value="Restriction endonuclease-like"/>
    <property type="match status" value="1"/>
</dbReference>
<proteinExistence type="predicted"/>
<keyword evidence="3" id="KW-0378">Hydrolase</keyword>
<evidence type="ECO:0000256" key="1">
    <source>
        <dbReference type="SAM" id="MobiDB-lite"/>
    </source>
</evidence>
<feature type="domain" description="Putative restriction endonuclease" evidence="2">
    <location>
        <begin position="24"/>
        <end position="175"/>
    </location>
</feature>
<protein>
    <submittedName>
        <fullName evidence="3">Uma2 family endonuclease</fullName>
    </submittedName>
</protein>
<dbReference type="CDD" id="cd06260">
    <property type="entry name" value="DUF820-like"/>
    <property type="match status" value="1"/>
</dbReference>
<organism evidence="3 4">
    <name type="scientific">Gemmata palustris</name>
    <dbReference type="NCBI Taxonomy" id="2822762"/>
    <lineage>
        <taxon>Bacteria</taxon>
        <taxon>Pseudomonadati</taxon>
        <taxon>Planctomycetota</taxon>
        <taxon>Planctomycetia</taxon>
        <taxon>Gemmatales</taxon>
        <taxon>Gemmataceae</taxon>
        <taxon>Gemmata</taxon>
    </lineage>
</organism>
<dbReference type="Pfam" id="PF05685">
    <property type="entry name" value="Uma2"/>
    <property type="match status" value="1"/>
</dbReference>
<dbReference type="Gene3D" id="3.90.1570.10">
    <property type="entry name" value="tt1808, chain A"/>
    <property type="match status" value="1"/>
</dbReference>
<reference evidence="3 4" key="1">
    <citation type="submission" date="2021-04" db="EMBL/GenBank/DDBJ databases">
        <authorList>
            <person name="Ivanova A."/>
        </authorList>
    </citation>
    <scope>NUCLEOTIDE SEQUENCE [LARGE SCALE GENOMIC DNA]</scope>
    <source>
        <strain evidence="3 4">G18</strain>
    </source>
</reference>
<sequence length="202" mass="22245">MTARITAVPPSYLSRTLYPRVTVAEYHQMIEDGAFGDGDRIELLEGYLVQKMSHNTPHSVAVQKLIKRLVRLAPPGWEPRSQLPITLSDSEPEPDGLLAKGDETTFAAHHPLPAEIGIVIEVADSSLHTDRNDKGRIYARAGIPVYWIVNVADRQVEVYTNPDTTANPPAYRTRTDHRPGDPVPVVLDGTTTSAIPVNELLP</sequence>
<keyword evidence="4" id="KW-1185">Reference proteome</keyword>
<dbReference type="InterPro" id="IPR008538">
    <property type="entry name" value="Uma2"/>
</dbReference>
<feature type="region of interest" description="Disordered" evidence="1">
    <location>
        <begin position="160"/>
        <end position="182"/>
    </location>
</feature>
<evidence type="ECO:0000259" key="2">
    <source>
        <dbReference type="Pfam" id="PF05685"/>
    </source>
</evidence>
<keyword evidence="3" id="KW-0255">Endonuclease</keyword>
<dbReference type="RefSeq" id="WP_210656504.1">
    <property type="nucleotide sequence ID" value="NZ_JAGKQQ010000001.1"/>
</dbReference>
<evidence type="ECO:0000313" key="4">
    <source>
        <dbReference type="Proteomes" id="UP000676565"/>
    </source>
</evidence>
<dbReference type="PANTHER" id="PTHR35400">
    <property type="entry name" value="SLR1083 PROTEIN"/>
    <property type="match status" value="1"/>
</dbReference>
<dbReference type="InterPro" id="IPR012296">
    <property type="entry name" value="Nuclease_put_TT1808"/>
</dbReference>
<keyword evidence="3" id="KW-0540">Nuclease</keyword>
<dbReference type="InterPro" id="IPR011335">
    <property type="entry name" value="Restrct_endonuc-II-like"/>
</dbReference>
<name>A0ABS5BX54_9BACT</name>
<dbReference type="PANTHER" id="PTHR35400:SF1">
    <property type="entry name" value="SLR1083 PROTEIN"/>
    <property type="match status" value="1"/>
</dbReference>
<accession>A0ABS5BX54</accession>
<comment type="caution">
    <text evidence="3">The sequence shown here is derived from an EMBL/GenBank/DDBJ whole genome shotgun (WGS) entry which is preliminary data.</text>
</comment>
<dbReference type="EMBL" id="JAGKQQ010000001">
    <property type="protein sequence ID" value="MBP3957448.1"/>
    <property type="molecule type" value="Genomic_DNA"/>
</dbReference>
<dbReference type="Proteomes" id="UP000676565">
    <property type="component" value="Unassembled WGS sequence"/>
</dbReference>